<dbReference type="Proteomes" id="UP000637819">
    <property type="component" value="Chromosome"/>
</dbReference>
<feature type="region of interest" description="Disordered" evidence="1">
    <location>
        <begin position="23"/>
        <end position="57"/>
    </location>
</feature>
<dbReference type="Gene3D" id="2.60.120.1140">
    <property type="entry name" value="Protein of unknown function DUF192"/>
    <property type="match status" value="1"/>
</dbReference>
<keyword evidence="3" id="KW-1185">Reference proteome</keyword>
<dbReference type="InterPro" id="IPR038695">
    <property type="entry name" value="Saro_0823-like_sf"/>
</dbReference>
<evidence type="ECO:0000313" key="2">
    <source>
        <dbReference type="EMBL" id="QRV17201.1"/>
    </source>
</evidence>
<proteinExistence type="predicted"/>
<dbReference type="OrthoDB" id="6763at2157"/>
<dbReference type="InterPro" id="IPR003795">
    <property type="entry name" value="DUF192"/>
</dbReference>
<dbReference type="PROSITE" id="PS51257">
    <property type="entry name" value="PROKAR_LIPOPROTEIN"/>
    <property type="match status" value="1"/>
</dbReference>
<dbReference type="AlphaFoldDB" id="A0A8T8E793"/>
<dbReference type="GeneID" id="62875487"/>
<dbReference type="Pfam" id="PF02643">
    <property type="entry name" value="DUF192"/>
    <property type="match status" value="1"/>
</dbReference>
<reference evidence="2 3" key="1">
    <citation type="submission" date="2021-01" db="EMBL/GenBank/DDBJ databases">
        <title>Genome Sequence and Methylation Pattern of Haloterrigena salifodinae BOL5-1, An Extremely Halophilic Archaeon from a Bolivian Salt Mine.</title>
        <authorList>
            <person name="DasSarma P."/>
            <person name="Anton B.P."/>
            <person name="DasSarma S.L."/>
            <person name="von Ehrenheim H.A.L."/>
            <person name="Martinez F.L."/>
            <person name="Guzman D."/>
            <person name="Roberts R.J."/>
            <person name="DasSarma S."/>
        </authorList>
    </citation>
    <scope>NUCLEOTIDE SEQUENCE [LARGE SCALE GENOMIC DNA]</scope>
    <source>
        <strain evidence="2 3">BOL5-1</strain>
    </source>
</reference>
<feature type="compositionally biased region" description="Acidic residues" evidence="1">
    <location>
        <begin position="39"/>
        <end position="51"/>
    </location>
</feature>
<gene>
    <name evidence="2" type="ORF">JMJ58_10145</name>
</gene>
<sequence length="196" mass="21147">MKTELRRRTLLAVSGAVAVAGCLDAGDSSEANGETQAESTDETTDDDETDGSEANATAETVHEDYETTEVRVVSADGDELGAVTAAIADTQDLQSLGLSDTEELPSDRGMLFVFESVGEHTFVMREMDFGIDIVYADADGTVTDVHHAPAPEPGEDGEEEHHQYPGRGQYVLEVNYEWTTDHDVSEGDVLEFDLEA</sequence>
<dbReference type="EMBL" id="CP069188">
    <property type="protein sequence ID" value="QRV17201.1"/>
    <property type="molecule type" value="Genomic_DNA"/>
</dbReference>
<evidence type="ECO:0000256" key="1">
    <source>
        <dbReference type="SAM" id="MobiDB-lite"/>
    </source>
</evidence>
<organism evidence="2 3">
    <name type="scientific">Haloterrigena salifodinae</name>
    <dbReference type="NCBI Taxonomy" id="2675099"/>
    <lineage>
        <taxon>Archaea</taxon>
        <taxon>Methanobacteriati</taxon>
        <taxon>Methanobacteriota</taxon>
        <taxon>Stenosarchaea group</taxon>
        <taxon>Halobacteria</taxon>
        <taxon>Halobacteriales</taxon>
        <taxon>Natrialbaceae</taxon>
        <taxon>Haloterrigena</taxon>
    </lineage>
</organism>
<protein>
    <submittedName>
        <fullName evidence="2">DUF192 domain-containing protein</fullName>
    </submittedName>
</protein>
<evidence type="ECO:0000313" key="3">
    <source>
        <dbReference type="Proteomes" id="UP000637819"/>
    </source>
</evidence>
<dbReference type="PANTHER" id="PTHR37953:SF1">
    <property type="entry name" value="UPF0127 PROTEIN MJ1496"/>
    <property type="match status" value="1"/>
</dbReference>
<dbReference type="RefSeq" id="WP_204749277.1">
    <property type="nucleotide sequence ID" value="NZ_CP069188.1"/>
</dbReference>
<dbReference type="PANTHER" id="PTHR37953">
    <property type="entry name" value="UPF0127 PROTEIN MJ1496"/>
    <property type="match status" value="1"/>
</dbReference>
<name>A0A8T8E793_9EURY</name>
<dbReference type="KEGG" id="hsal:JMJ58_10145"/>
<accession>A0A8T8E793</accession>